<proteinExistence type="predicted"/>
<protein>
    <submittedName>
        <fullName evidence="1">Uncharacterized protein</fullName>
    </submittedName>
</protein>
<gene>
    <name evidence="1" type="ORF">QBC42DRAFT_266095</name>
</gene>
<evidence type="ECO:0000313" key="2">
    <source>
        <dbReference type="Proteomes" id="UP001321749"/>
    </source>
</evidence>
<reference evidence="1" key="2">
    <citation type="submission" date="2023-06" db="EMBL/GenBank/DDBJ databases">
        <authorList>
            <consortium name="Lawrence Berkeley National Laboratory"/>
            <person name="Mondo S.J."/>
            <person name="Hensen N."/>
            <person name="Bonometti L."/>
            <person name="Westerberg I."/>
            <person name="Brannstrom I.O."/>
            <person name="Guillou S."/>
            <person name="Cros-Aarteil S."/>
            <person name="Calhoun S."/>
            <person name="Haridas S."/>
            <person name="Kuo A."/>
            <person name="Pangilinan J."/>
            <person name="Riley R."/>
            <person name="Labutti K."/>
            <person name="Andreopoulos B."/>
            <person name="Lipzen A."/>
            <person name="Chen C."/>
            <person name="Yanf M."/>
            <person name="Daum C."/>
            <person name="Ng V."/>
            <person name="Clum A."/>
            <person name="Steindorff A."/>
            <person name="Ohm R."/>
            <person name="Martin F."/>
            <person name="Silar P."/>
            <person name="Natvig D."/>
            <person name="Lalanne C."/>
            <person name="Gautier V."/>
            <person name="Ament-Velasquez S.L."/>
            <person name="Kruys A."/>
            <person name="Hutchinson M.I."/>
            <person name="Powell A.J."/>
            <person name="Barry K."/>
            <person name="Miller A.N."/>
            <person name="Grigoriev I.V."/>
            <person name="Debuchy R."/>
            <person name="Gladieux P."/>
            <person name="Thoren M.H."/>
            <person name="Johannesson H."/>
        </authorList>
    </citation>
    <scope>NUCLEOTIDE SEQUENCE</scope>
    <source>
        <strain evidence="1">PSN324</strain>
    </source>
</reference>
<evidence type="ECO:0000313" key="1">
    <source>
        <dbReference type="EMBL" id="KAK4463320.1"/>
    </source>
</evidence>
<organism evidence="1 2">
    <name type="scientific">Cladorrhinum samala</name>
    <dbReference type="NCBI Taxonomy" id="585594"/>
    <lineage>
        <taxon>Eukaryota</taxon>
        <taxon>Fungi</taxon>
        <taxon>Dikarya</taxon>
        <taxon>Ascomycota</taxon>
        <taxon>Pezizomycotina</taxon>
        <taxon>Sordariomycetes</taxon>
        <taxon>Sordariomycetidae</taxon>
        <taxon>Sordariales</taxon>
        <taxon>Podosporaceae</taxon>
        <taxon>Cladorrhinum</taxon>
    </lineage>
</organism>
<dbReference type="Proteomes" id="UP001321749">
    <property type="component" value="Unassembled WGS sequence"/>
</dbReference>
<comment type="caution">
    <text evidence="1">The sequence shown here is derived from an EMBL/GenBank/DDBJ whole genome shotgun (WGS) entry which is preliminary data.</text>
</comment>
<keyword evidence="2" id="KW-1185">Reference proteome</keyword>
<dbReference type="EMBL" id="MU864961">
    <property type="protein sequence ID" value="KAK4463320.1"/>
    <property type="molecule type" value="Genomic_DNA"/>
</dbReference>
<dbReference type="AlphaFoldDB" id="A0AAV9HTK7"/>
<accession>A0AAV9HTK7</accession>
<name>A0AAV9HTK7_9PEZI</name>
<sequence>MVLNYIRTYRLVPSDLKRYLEELFPSSTPINVLTNKKDMYVVETPVALSPDQVEYIYDNLRN</sequence>
<reference evidence="1" key="1">
    <citation type="journal article" date="2023" name="Mol. Phylogenet. Evol.">
        <title>Genome-scale phylogeny and comparative genomics of the fungal order Sordariales.</title>
        <authorList>
            <person name="Hensen N."/>
            <person name="Bonometti L."/>
            <person name="Westerberg I."/>
            <person name="Brannstrom I.O."/>
            <person name="Guillou S."/>
            <person name="Cros-Aarteil S."/>
            <person name="Calhoun S."/>
            <person name="Haridas S."/>
            <person name="Kuo A."/>
            <person name="Mondo S."/>
            <person name="Pangilinan J."/>
            <person name="Riley R."/>
            <person name="LaButti K."/>
            <person name="Andreopoulos B."/>
            <person name="Lipzen A."/>
            <person name="Chen C."/>
            <person name="Yan M."/>
            <person name="Daum C."/>
            <person name="Ng V."/>
            <person name="Clum A."/>
            <person name="Steindorff A."/>
            <person name="Ohm R.A."/>
            <person name="Martin F."/>
            <person name="Silar P."/>
            <person name="Natvig D.O."/>
            <person name="Lalanne C."/>
            <person name="Gautier V."/>
            <person name="Ament-Velasquez S.L."/>
            <person name="Kruys A."/>
            <person name="Hutchinson M.I."/>
            <person name="Powell A.J."/>
            <person name="Barry K."/>
            <person name="Miller A.N."/>
            <person name="Grigoriev I.V."/>
            <person name="Debuchy R."/>
            <person name="Gladieux P."/>
            <person name="Hiltunen Thoren M."/>
            <person name="Johannesson H."/>
        </authorList>
    </citation>
    <scope>NUCLEOTIDE SEQUENCE</scope>
    <source>
        <strain evidence="1">PSN324</strain>
    </source>
</reference>